<dbReference type="Pfam" id="PF13962">
    <property type="entry name" value="PGG"/>
    <property type="match status" value="1"/>
</dbReference>
<feature type="compositionally biased region" description="Polar residues" evidence="7">
    <location>
        <begin position="208"/>
        <end position="228"/>
    </location>
</feature>
<reference evidence="10 11" key="1">
    <citation type="journal article" date="2019" name="Plant Biotechnol. J.">
        <title>The red bayberry genome and genetic basis of sex determination.</title>
        <authorList>
            <person name="Jia H.M."/>
            <person name="Jia H.J."/>
            <person name="Cai Q.L."/>
            <person name="Wang Y."/>
            <person name="Zhao H.B."/>
            <person name="Yang W.F."/>
            <person name="Wang G.Y."/>
            <person name="Li Y.H."/>
            <person name="Zhan D.L."/>
            <person name="Shen Y.T."/>
            <person name="Niu Q.F."/>
            <person name="Chang L."/>
            <person name="Qiu J."/>
            <person name="Zhao L."/>
            <person name="Xie H.B."/>
            <person name="Fu W.Y."/>
            <person name="Jin J."/>
            <person name="Li X.W."/>
            <person name="Jiao Y."/>
            <person name="Zhou C.C."/>
            <person name="Tu T."/>
            <person name="Chai C.Y."/>
            <person name="Gao J.L."/>
            <person name="Fan L.J."/>
            <person name="van de Weg E."/>
            <person name="Wang J.Y."/>
            <person name="Gao Z.S."/>
        </authorList>
    </citation>
    <scope>NUCLEOTIDE SEQUENCE [LARGE SCALE GENOMIC DNA]</scope>
    <source>
        <tissue evidence="10">Leaves</tissue>
    </source>
</reference>
<evidence type="ECO:0000256" key="8">
    <source>
        <dbReference type="SAM" id="Phobius"/>
    </source>
</evidence>
<dbReference type="SMART" id="SM00248">
    <property type="entry name" value="ANK"/>
    <property type="match status" value="3"/>
</dbReference>
<evidence type="ECO:0000256" key="5">
    <source>
        <dbReference type="ARBA" id="ARBA00023043"/>
    </source>
</evidence>
<keyword evidence="4 8" id="KW-1133">Transmembrane helix</keyword>
<dbReference type="EMBL" id="RXIC02000021">
    <property type="protein sequence ID" value="KAB1218523.1"/>
    <property type="molecule type" value="Genomic_DNA"/>
</dbReference>
<evidence type="ECO:0000256" key="6">
    <source>
        <dbReference type="ARBA" id="ARBA00023136"/>
    </source>
</evidence>
<dbReference type="InterPro" id="IPR002110">
    <property type="entry name" value="Ankyrin_rpt"/>
</dbReference>
<organism evidence="10 11">
    <name type="scientific">Morella rubra</name>
    <name type="common">Chinese bayberry</name>
    <dbReference type="NCBI Taxonomy" id="262757"/>
    <lineage>
        <taxon>Eukaryota</taxon>
        <taxon>Viridiplantae</taxon>
        <taxon>Streptophyta</taxon>
        <taxon>Embryophyta</taxon>
        <taxon>Tracheophyta</taxon>
        <taxon>Spermatophyta</taxon>
        <taxon>Magnoliopsida</taxon>
        <taxon>eudicotyledons</taxon>
        <taxon>Gunneridae</taxon>
        <taxon>Pentapetalae</taxon>
        <taxon>rosids</taxon>
        <taxon>fabids</taxon>
        <taxon>Fagales</taxon>
        <taxon>Myricaceae</taxon>
        <taxon>Morella</taxon>
    </lineage>
</organism>
<evidence type="ECO:0000256" key="7">
    <source>
        <dbReference type="SAM" id="MobiDB-lite"/>
    </source>
</evidence>
<keyword evidence="2 8" id="KW-0812">Transmembrane</keyword>
<feature type="domain" description="PGG" evidence="9">
    <location>
        <begin position="262"/>
        <end position="371"/>
    </location>
</feature>
<proteinExistence type="predicted"/>
<feature type="transmembrane region" description="Helical" evidence="8">
    <location>
        <begin position="385"/>
        <end position="406"/>
    </location>
</feature>
<comment type="subcellular location">
    <subcellularLocation>
        <location evidence="1">Membrane</location>
        <topology evidence="1">Multi-pass membrane protein</topology>
    </subcellularLocation>
</comment>
<evidence type="ECO:0000259" key="9">
    <source>
        <dbReference type="Pfam" id="PF13962"/>
    </source>
</evidence>
<evidence type="ECO:0000256" key="2">
    <source>
        <dbReference type="ARBA" id="ARBA00022692"/>
    </source>
</evidence>
<keyword evidence="6 8" id="KW-0472">Membrane</keyword>
<dbReference type="AlphaFoldDB" id="A0A6A1W0U8"/>
<evidence type="ECO:0000256" key="1">
    <source>
        <dbReference type="ARBA" id="ARBA00004141"/>
    </source>
</evidence>
<keyword evidence="11" id="KW-1185">Reference proteome</keyword>
<dbReference type="Pfam" id="PF00023">
    <property type="entry name" value="Ank"/>
    <property type="match status" value="1"/>
</dbReference>
<dbReference type="PANTHER" id="PTHR24186">
    <property type="entry name" value="PROTEIN PHOSPHATASE 1 REGULATORY SUBUNIT"/>
    <property type="match status" value="1"/>
</dbReference>
<dbReference type="SUPFAM" id="SSF48403">
    <property type="entry name" value="Ankyrin repeat"/>
    <property type="match status" value="1"/>
</dbReference>
<sequence length="452" mass="50740">MALVRENGEILEQRTANTSHTVLHLASRFGHIDLVTEIVKLRPDMVAAENSKRETPIHEACRQGNAKDMLLLDSNPSAACKLNSDKKSPFYMACSYGHLDVVKLLLRRPWMRVLEEDDFDHNSLHVAVSKGYEDQYGNTILHIAVSGDTGQVVEYLINKTTIDISFQNHKGLTALDLLDQASGKAHIKLIQHQVEEICENQDNKTSEPECSSKQTISTPTSSSLTNRAMSLRQHKPLSERRQEELAELYRNRQNKQDEIYEEAVQNTRNTIILVAVLIATVTFAAGISPPGGVYQDGTLKGKSIVSRTTAFKVFAVSNNIALFTSLGIVVILVSIIPFQRKPQMIILKVAHKAMWVAVSFMATAYVAATWAIIPNGKETEWMFVALLSISGGTLGTIFFVLTVKLVEHWYRKKKWKKERKKRCNGLANIRTERLQSFNSDLESSNLQGYHSF</sequence>
<keyword evidence="5" id="KW-0040">ANK repeat</keyword>
<gene>
    <name evidence="10" type="ORF">CJ030_MR3G026403</name>
</gene>
<dbReference type="InterPro" id="IPR026961">
    <property type="entry name" value="PGG_dom"/>
</dbReference>
<dbReference type="InterPro" id="IPR036770">
    <property type="entry name" value="Ankyrin_rpt-contain_sf"/>
</dbReference>
<accession>A0A6A1W0U8</accession>
<feature type="transmembrane region" description="Helical" evidence="8">
    <location>
        <begin position="309"/>
        <end position="333"/>
    </location>
</feature>
<dbReference type="GO" id="GO:0005886">
    <property type="term" value="C:plasma membrane"/>
    <property type="evidence" value="ECO:0007669"/>
    <property type="project" value="TreeGrafter"/>
</dbReference>
<feature type="transmembrane region" description="Helical" evidence="8">
    <location>
        <begin position="270"/>
        <end position="289"/>
    </location>
</feature>
<dbReference type="Gene3D" id="1.25.40.20">
    <property type="entry name" value="Ankyrin repeat-containing domain"/>
    <property type="match status" value="1"/>
</dbReference>
<protein>
    <recommendedName>
        <fullName evidence="9">PGG domain-containing protein</fullName>
    </recommendedName>
</protein>
<evidence type="ECO:0000313" key="11">
    <source>
        <dbReference type="Proteomes" id="UP000516437"/>
    </source>
</evidence>
<dbReference type="Proteomes" id="UP000516437">
    <property type="component" value="Chromosome 3"/>
</dbReference>
<evidence type="ECO:0000256" key="4">
    <source>
        <dbReference type="ARBA" id="ARBA00022989"/>
    </source>
</evidence>
<evidence type="ECO:0000256" key="3">
    <source>
        <dbReference type="ARBA" id="ARBA00022737"/>
    </source>
</evidence>
<dbReference type="Pfam" id="PF12796">
    <property type="entry name" value="Ank_2"/>
    <property type="match status" value="1"/>
</dbReference>
<evidence type="ECO:0000313" key="10">
    <source>
        <dbReference type="EMBL" id="KAB1218523.1"/>
    </source>
</evidence>
<comment type="caution">
    <text evidence="10">The sequence shown here is derived from an EMBL/GenBank/DDBJ whole genome shotgun (WGS) entry which is preliminary data.</text>
</comment>
<dbReference type="OrthoDB" id="20872at2759"/>
<name>A0A6A1W0U8_9ROSI</name>
<dbReference type="PANTHER" id="PTHR24186:SF38">
    <property type="entry name" value="ANKYRIN REPEAT FAMILY PROTEIN"/>
    <property type="match status" value="1"/>
</dbReference>
<feature type="region of interest" description="Disordered" evidence="7">
    <location>
        <begin position="200"/>
        <end position="240"/>
    </location>
</feature>
<feature type="transmembrane region" description="Helical" evidence="8">
    <location>
        <begin position="353"/>
        <end position="373"/>
    </location>
</feature>
<keyword evidence="3" id="KW-0677">Repeat</keyword>